<keyword evidence="4" id="KW-1185">Reference proteome</keyword>
<feature type="chain" id="PRO_5020645666" evidence="1">
    <location>
        <begin position="38"/>
        <end position="281"/>
    </location>
</feature>
<dbReference type="Pfam" id="PF17131">
    <property type="entry name" value="LolA_like"/>
    <property type="match status" value="1"/>
</dbReference>
<dbReference type="CDD" id="cd16329">
    <property type="entry name" value="LolA_like"/>
    <property type="match status" value="1"/>
</dbReference>
<comment type="caution">
    <text evidence="3">The sequence shown here is derived from an EMBL/GenBank/DDBJ whole genome shotgun (WGS) entry which is preliminary data.</text>
</comment>
<gene>
    <name evidence="3" type="ORF">EV659_101126</name>
</gene>
<evidence type="ECO:0000259" key="2">
    <source>
        <dbReference type="Pfam" id="PF17131"/>
    </source>
</evidence>
<proteinExistence type="predicted"/>
<keyword evidence="3" id="KW-0449">Lipoprotein</keyword>
<dbReference type="EMBL" id="SLXO01000001">
    <property type="protein sequence ID" value="TCP38228.1"/>
    <property type="molecule type" value="Genomic_DNA"/>
</dbReference>
<organism evidence="3 4">
    <name type="scientific">Rhodothalassium salexigens DSM 2132</name>
    <dbReference type="NCBI Taxonomy" id="1188247"/>
    <lineage>
        <taxon>Bacteria</taxon>
        <taxon>Pseudomonadati</taxon>
        <taxon>Pseudomonadota</taxon>
        <taxon>Alphaproteobacteria</taxon>
        <taxon>Rhodothalassiales</taxon>
        <taxon>Rhodothalassiaceae</taxon>
        <taxon>Rhodothalassium</taxon>
    </lineage>
</organism>
<keyword evidence="1" id="KW-0732">Signal</keyword>
<feature type="signal peptide" evidence="1">
    <location>
        <begin position="1"/>
        <end position="37"/>
    </location>
</feature>
<name>A0A4R2PT97_RHOSA</name>
<evidence type="ECO:0000313" key="3">
    <source>
        <dbReference type="EMBL" id="TCP38228.1"/>
    </source>
</evidence>
<dbReference type="Proteomes" id="UP000295399">
    <property type="component" value="Unassembled WGS sequence"/>
</dbReference>
<accession>A0A4R2PT97</accession>
<dbReference type="InParanoid" id="A0A4R2PT97"/>
<dbReference type="InterPro" id="IPR033399">
    <property type="entry name" value="TP_0789-like"/>
</dbReference>
<dbReference type="Gene3D" id="2.50.20.10">
    <property type="entry name" value="Lipoprotein localisation LolA/LolB/LppX"/>
    <property type="match status" value="1"/>
</dbReference>
<reference evidence="3 4" key="1">
    <citation type="submission" date="2019-03" db="EMBL/GenBank/DDBJ databases">
        <title>Genomic Encyclopedia of Type Strains, Phase IV (KMG-IV): sequencing the most valuable type-strain genomes for metagenomic binning, comparative biology and taxonomic classification.</title>
        <authorList>
            <person name="Goeker M."/>
        </authorList>
    </citation>
    <scope>NUCLEOTIDE SEQUENCE [LARGE SCALE GENOMIC DNA]</scope>
    <source>
        <strain evidence="3 4">DSM 2132</strain>
    </source>
</reference>
<evidence type="ECO:0000256" key="1">
    <source>
        <dbReference type="SAM" id="SignalP"/>
    </source>
</evidence>
<protein>
    <submittedName>
        <fullName evidence="3">Outer membrane lipoprotein-sorting protein</fullName>
    </submittedName>
</protein>
<sequence>MMTRLFRRPLAAAHAIAGAAFVAALALPGGLTPGAVAQDLTDAQAIVDRASAASYYQGPDGRARVHMSITDAQGRERSRDFTILRTDIDDRDNGEQRFYVHFSRPADVNGTVFMVWKHVGADDDRWLYLPALDLVKRIAASDERTSFVGSHFFYEDVSGRGPREDTHSLAQTTDTYYVVDSEPKDPSKAEFARYRNYIHKDTFLPVKTEYFDGQGKVYRTYTVEQVETIDGHPTVTRARMADSQIGGATVMRYSSVAYDVGLPQDVFTERYLRNPPRQHLR</sequence>
<dbReference type="AlphaFoldDB" id="A0A4R2PT97"/>
<feature type="domain" description="Uncharacterized protein TP-0789" evidence="2">
    <location>
        <begin position="94"/>
        <end position="273"/>
    </location>
</feature>
<dbReference type="RefSeq" id="WP_200288125.1">
    <property type="nucleotide sequence ID" value="NZ_JACIGF010000001.1"/>
</dbReference>
<evidence type="ECO:0000313" key="4">
    <source>
        <dbReference type="Proteomes" id="UP000295399"/>
    </source>
</evidence>